<dbReference type="AlphaFoldDB" id="A0A8X6TBC7"/>
<comment type="caution">
    <text evidence="1">The sequence shown here is derived from an EMBL/GenBank/DDBJ whole genome shotgun (WGS) entry which is preliminary data.</text>
</comment>
<keyword evidence="2" id="KW-1185">Reference proteome</keyword>
<protein>
    <submittedName>
        <fullName evidence="1">Uncharacterized protein</fullName>
    </submittedName>
</protein>
<name>A0A8X6TBC7_NEPPI</name>
<proteinExistence type="predicted"/>
<reference evidence="1" key="1">
    <citation type="submission" date="2020-08" db="EMBL/GenBank/DDBJ databases">
        <title>Multicomponent nature underlies the extraordinary mechanical properties of spider dragline silk.</title>
        <authorList>
            <person name="Kono N."/>
            <person name="Nakamura H."/>
            <person name="Mori M."/>
            <person name="Yoshida Y."/>
            <person name="Ohtoshi R."/>
            <person name="Malay A.D."/>
            <person name="Moran D.A.P."/>
            <person name="Tomita M."/>
            <person name="Numata K."/>
            <person name="Arakawa K."/>
        </authorList>
    </citation>
    <scope>NUCLEOTIDE SEQUENCE</scope>
</reference>
<gene>
    <name evidence="1" type="ORF">NPIL_443421</name>
</gene>
<dbReference type="EMBL" id="BMAW01054308">
    <property type="protein sequence ID" value="GFS95691.1"/>
    <property type="molecule type" value="Genomic_DNA"/>
</dbReference>
<evidence type="ECO:0000313" key="1">
    <source>
        <dbReference type="EMBL" id="GFS95691.1"/>
    </source>
</evidence>
<dbReference type="Proteomes" id="UP000887013">
    <property type="component" value="Unassembled WGS sequence"/>
</dbReference>
<organism evidence="1 2">
    <name type="scientific">Nephila pilipes</name>
    <name type="common">Giant wood spider</name>
    <name type="synonym">Nephila maculata</name>
    <dbReference type="NCBI Taxonomy" id="299642"/>
    <lineage>
        <taxon>Eukaryota</taxon>
        <taxon>Metazoa</taxon>
        <taxon>Ecdysozoa</taxon>
        <taxon>Arthropoda</taxon>
        <taxon>Chelicerata</taxon>
        <taxon>Arachnida</taxon>
        <taxon>Araneae</taxon>
        <taxon>Araneomorphae</taxon>
        <taxon>Entelegynae</taxon>
        <taxon>Araneoidea</taxon>
        <taxon>Nephilidae</taxon>
        <taxon>Nephila</taxon>
    </lineage>
</organism>
<accession>A0A8X6TBC7</accession>
<evidence type="ECO:0000313" key="2">
    <source>
        <dbReference type="Proteomes" id="UP000887013"/>
    </source>
</evidence>
<sequence length="96" mass="10662">MKFPYSNQAVDYAVSISDEGPTSLPFEGAVGPLAVLLQHRVHPVQLDTETYSFTRDSCLWLVRPLSNSSGQLQLLIDRCVSAPFSTFNLQNAFLML</sequence>